<gene>
    <name evidence="2" type="ORF">RDWZM_000775</name>
</gene>
<evidence type="ECO:0000313" key="3">
    <source>
        <dbReference type="Proteomes" id="UP001142055"/>
    </source>
</evidence>
<name>A0A9Q0MEP4_BLOTA</name>
<accession>A0A9Q0MEP4</accession>
<evidence type="ECO:0000313" key="2">
    <source>
        <dbReference type="EMBL" id="KAJ6222230.1"/>
    </source>
</evidence>
<proteinExistence type="predicted"/>
<protein>
    <submittedName>
        <fullName evidence="2">Uncharacterized protein</fullName>
    </submittedName>
</protein>
<organism evidence="2 3">
    <name type="scientific">Blomia tropicalis</name>
    <name type="common">Mite</name>
    <dbReference type="NCBI Taxonomy" id="40697"/>
    <lineage>
        <taxon>Eukaryota</taxon>
        <taxon>Metazoa</taxon>
        <taxon>Ecdysozoa</taxon>
        <taxon>Arthropoda</taxon>
        <taxon>Chelicerata</taxon>
        <taxon>Arachnida</taxon>
        <taxon>Acari</taxon>
        <taxon>Acariformes</taxon>
        <taxon>Sarcoptiformes</taxon>
        <taxon>Astigmata</taxon>
        <taxon>Glycyphagoidea</taxon>
        <taxon>Echimyopodidae</taxon>
        <taxon>Blomia</taxon>
    </lineage>
</organism>
<dbReference type="EMBL" id="JAPWDV010000001">
    <property type="protein sequence ID" value="KAJ6222230.1"/>
    <property type="molecule type" value="Genomic_DNA"/>
</dbReference>
<comment type="caution">
    <text evidence="2">The sequence shown here is derived from an EMBL/GenBank/DDBJ whole genome shotgun (WGS) entry which is preliminary data.</text>
</comment>
<evidence type="ECO:0000256" key="1">
    <source>
        <dbReference type="SAM" id="SignalP"/>
    </source>
</evidence>
<dbReference type="AlphaFoldDB" id="A0A9Q0MEP4"/>
<feature type="signal peptide" evidence="1">
    <location>
        <begin position="1"/>
        <end position="24"/>
    </location>
</feature>
<sequence length="180" mass="20715">MKSIQNSCALLICILAIMINISQQAHIMDDDLDLDESNPILTSIVDDDSVLDKPVQPLDTTDLKKMDQLIYEMIETEAQHAIHVQFESLMLRAITMKTKLDAKIDNAILMLESLKNLRYQLDSAHRYANRLMKSKVITDKMKKYVLKQLDHSMKQFENALNQHDETVTKINIADKKSIKE</sequence>
<keyword evidence="3" id="KW-1185">Reference proteome</keyword>
<feature type="chain" id="PRO_5040471036" evidence="1">
    <location>
        <begin position="25"/>
        <end position="180"/>
    </location>
</feature>
<keyword evidence="1" id="KW-0732">Signal</keyword>
<reference evidence="2" key="1">
    <citation type="submission" date="2022-12" db="EMBL/GenBank/DDBJ databases">
        <title>Genome assemblies of Blomia tropicalis.</title>
        <authorList>
            <person name="Cui Y."/>
        </authorList>
    </citation>
    <scope>NUCLEOTIDE SEQUENCE</scope>
    <source>
        <tissue evidence="2">Adult mites</tissue>
    </source>
</reference>
<dbReference type="Proteomes" id="UP001142055">
    <property type="component" value="Chromosome 1"/>
</dbReference>